<proteinExistence type="predicted"/>
<dbReference type="HOGENOM" id="CLU_786037_0_0_1"/>
<dbReference type="PhylomeDB" id="B3RS69"/>
<evidence type="ECO:0000256" key="2">
    <source>
        <dbReference type="SAM" id="MobiDB-lite"/>
    </source>
</evidence>
<organism evidence="3 4">
    <name type="scientific">Trichoplax adhaerens</name>
    <name type="common">Trichoplax reptans</name>
    <dbReference type="NCBI Taxonomy" id="10228"/>
    <lineage>
        <taxon>Eukaryota</taxon>
        <taxon>Metazoa</taxon>
        <taxon>Placozoa</taxon>
        <taxon>Uniplacotomia</taxon>
        <taxon>Trichoplacea</taxon>
        <taxon>Trichoplacidae</taxon>
        <taxon>Trichoplax</taxon>
    </lineage>
</organism>
<dbReference type="InParanoid" id="B3RS69"/>
<dbReference type="RefSeq" id="XP_002110460.1">
    <property type="nucleotide sequence ID" value="XM_002110424.1"/>
</dbReference>
<name>B3RS69_TRIAD</name>
<dbReference type="CTD" id="6751675"/>
<sequence>MQLCPPAMMIEIVIGSESIYRLEVEIAATVSRGKKFFASIYDKLTIFMKVMNKQIHKSIEDLKINRDKFKNRVKELEIAFELCKDSYKAKTNTWSPEFCYAAQDLVVDLQQNLNVTYQLWKERFEELINGLEKLPNNKTIKRKNENIRSSVKISQLSNYSNTDKDFRSRVNTLSTVKSAADFRDHVQSEKSFMTNETPYMVKSGPSKLSINLNRSLSLPDITKLESNDKCSNFKIASNGDLNDIVHSCSIECICCNPSQSIDVNENQETSPFTEDCVDFRPEIEFDFDKDSSDNSIPFTSQQLESSVQSSRKDNYDELDEKQTQSLDVNQSVEIKKGISANAIRLQMHLNPPV</sequence>
<gene>
    <name evidence="3" type="ORF">TRIADDRAFT_54492</name>
</gene>
<dbReference type="Proteomes" id="UP000009022">
    <property type="component" value="Unassembled WGS sequence"/>
</dbReference>
<dbReference type="STRING" id="10228.B3RS69"/>
<feature type="compositionally biased region" description="Polar residues" evidence="2">
    <location>
        <begin position="293"/>
        <end position="309"/>
    </location>
</feature>
<feature type="region of interest" description="Disordered" evidence="2">
    <location>
        <begin position="290"/>
        <end position="324"/>
    </location>
</feature>
<protein>
    <submittedName>
        <fullName evidence="3">Uncharacterized protein</fullName>
    </submittedName>
</protein>
<accession>B3RS69</accession>
<evidence type="ECO:0000256" key="1">
    <source>
        <dbReference type="SAM" id="Coils"/>
    </source>
</evidence>
<keyword evidence="1" id="KW-0175">Coiled coil</keyword>
<dbReference type="EMBL" id="DS985243">
    <property type="protein sequence ID" value="EDV26464.1"/>
    <property type="molecule type" value="Genomic_DNA"/>
</dbReference>
<dbReference type="GeneID" id="6751675"/>
<evidence type="ECO:0000313" key="4">
    <source>
        <dbReference type="Proteomes" id="UP000009022"/>
    </source>
</evidence>
<feature type="coiled-coil region" evidence="1">
    <location>
        <begin position="52"/>
        <end position="79"/>
    </location>
</feature>
<dbReference type="KEGG" id="tad:TRIADDRAFT_54492"/>
<evidence type="ECO:0000313" key="3">
    <source>
        <dbReference type="EMBL" id="EDV26464.1"/>
    </source>
</evidence>
<dbReference type="AlphaFoldDB" id="B3RS69"/>
<reference evidence="3 4" key="1">
    <citation type="journal article" date="2008" name="Nature">
        <title>The Trichoplax genome and the nature of placozoans.</title>
        <authorList>
            <person name="Srivastava M."/>
            <person name="Begovic E."/>
            <person name="Chapman J."/>
            <person name="Putnam N.H."/>
            <person name="Hellsten U."/>
            <person name="Kawashima T."/>
            <person name="Kuo A."/>
            <person name="Mitros T."/>
            <person name="Salamov A."/>
            <person name="Carpenter M.L."/>
            <person name="Signorovitch A.Y."/>
            <person name="Moreno M.A."/>
            <person name="Kamm K."/>
            <person name="Grimwood J."/>
            <person name="Schmutz J."/>
            <person name="Shapiro H."/>
            <person name="Grigoriev I.V."/>
            <person name="Buss L.W."/>
            <person name="Schierwater B."/>
            <person name="Dellaporta S.L."/>
            <person name="Rokhsar D.S."/>
        </authorList>
    </citation>
    <scope>NUCLEOTIDE SEQUENCE [LARGE SCALE GENOMIC DNA]</scope>
    <source>
        <strain evidence="3 4">Grell-BS-1999</strain>
    </source>
</reference>
<keyword evidence="4" id="KW-1185">Reference proteome</keyword>